<reference evidence="4 5" key="1">
    <citation type="submission" date="2019-02" db="EMBL/GenBank/DDBJ databases">
        <title>Deep-cultivation of Planctomycetes and their phenomic and genomic characterization uncovers novel biology.</title>
        <authorList>
            <person name="Wiegand S."/>
            <person name="Jogler M."/>
            <person name="Boedeker C."/>
            <person name="Pinto D."/>
            <person name="Vollmers J."/>
            <person name="Rivas-Marin E."/>
            <person name="Kohn T."/>
            <person name="Peeters S.H."/>
            <person name="Heuer A."/>
            <person name="Rast P."/>
            <person name="Oberbeckmann S."/>
            <person name="Bunk B."/>
            <person name="Jeske O."/>
            <person name="Meyerdierks A."/>
            <person name="Storesund J.E."/>
            <person name="Kallscheuer N."/>
            <person name="Luecker S."/>
            <person name="Lage O.M."/>
            <person name="Pohl T."/>
            <person name="Merkel B.J."/>
            <person name="Hornburger P."/>
            <person name="Mueller R.-W."/>
            <person name="Bruemmer F."/>
            <person name="Labrenz M."/>
            <person name="Spormann A.M."/>
            <person name="Op den Camp H."/>
            <person name="Overmann J."/>
            <person name="Amann R."/>
            <person name="Jetten M.S.M."/>
            <person name="Mascher T."/>
            <person name="Medema M.H."/>
            <person name="Devos D.P."/>
            <person name="Kaster A.-K."/>
            <person name="Ovreas L."/>
            <person name="Rohde M."/>
            <person name="Galperin M.Y."/>
            <person name="Jogler C."/>
        </authorList>
    </citation>
    <scope>NUCLEOTIDE SEQUENCE [LARGE SCALE GENOMIC DNA]</scope>
    <source>
        <strain evidence="4 5">Pla85_3_4</strain>
    </source>
</reference>
<dbReference type="GO" id="GO:0006303">
    <property type="term" value="P:double-strand break repair via nonhomologous end joining"/>
    <property type="evidence" value="ECO:0007669"/>
    <property type="project" value="InterPro"/>
</dbReference>
<feature type="domain" description="Ku" evidence="3">
    <location>
        <begin position="74"/>
        <end position="204"/>
    </location>
</feature>
<gene>
    <name evidence="4" type="primary">ykoV</name>
    <name evidence="4" type="ORF">Pla8534_00760</name>
</gene>
<evidence type="ECO:0000256" key="2">
    <source>
        <dbReference type="SAM" id="MobiDB-lite"/>
    </source>
</evidence>
<feature type="compositionally biased region" description="Basic residues" evidence="2">
    <location>
        <begin position="254"/>
        <end position="264"/>
    </location>
</feature>
<dbReference type="Pfam" id="PF02735">
    <property type="entry name" value="Ku"/>
    <property type="match status" value="1"/>
</dbReference>
<dbReference type="OrthoDB" id="9795084at2"/>
<evidence type="ECO:0000313" key="4">
    <source>
        <dbReference type="EMBL" id="QDU92331.1"/>
    </source>
</evidence>
<feature type="region of interest" description="Disordered" evidence="2">
    <location>
        <begin position="254"/>
        <end position="274"/>
    </location>
</feature>
<dbReference type="Proteomes" id="UP000317648">
    <property type="component" value="Chromosome"/>
</dbReference>
<feature type="compositionally biased region" description="Low complexity" evidence="2">
    <location>
        <begin position="265"/>
        <end position="274"/>
    </location>
</feature>
<accession>A0A518DKH6</accession>
<dbReference type="InterPro" id="IPR006164">
    <property type="entry name" value="DNA_bd_Ku70/Ku80"/>
</dbReference>
<dbReference type="InterPro" id="IPR009187">
    <property type="entry name" value="Prok_Ku"/>
</dbReference>
<organism evidence="4 5">
    <name type="scientific">Lignipirellula cremea</name>
    <dbReference type="NCBI Taxonomy" id="2528010"/>
    <lineage>
        <taxon>Bacteria</taxon>
        <taxon>Pseudomonadati</taxon>
        <taxon>Planctomycetota</taxon>
        <taxon>Planctomycetia</taxon>
        <taxon>Pirellulales</taxon>
        <taxon>Pirellulaceae</taxon>
        <taxon>Lignipirellula</taxon>
    </lineage>
</organism>
<dbReference type="InterPro" id="IPR016194">
    <property type="entry name" value="SPOC-like_C_dom_sf"/>
</dbReference>
<name>A0A518DKH6_9BACT</name>
<dbReference type="SUPFAM" id="SSF100939">
    <property type="entry name" value="SPOC domain-like"/>
    <property type="match status" value="1"/>
</dbReference>
<evidence type="ECO:0000256" key="1">
    <source>
        <dbReference type="ARBA" id="ARBA00023125"/>
    </source>
</evidence>
<evidence type="ECO:0000259" key="3">
    <source>
        <dbReference type="SMART" id="SM00559"/>
    </source>
</evidence>
<dbReference type="EMBL" id="CP036433">
    <property type="protein sequence ID" value="QDU92331.1"/>
    <property type="molecule type" value="Genomic_DNA"/>
</dbReference>
<dbReference type="PANTHER" id="PTHR41251:SF1">
    <property type="entry name" value="NON-HOMOLOGOUS END JOINING PROTEIN KU"/>
    <property type="match status" value="1"/>
</dbReference>
<proteinExistence type="predicted"/>
<sequence length="274" mass="30045">MPTTKTKPKTRPRAPSPELRPASRSSWSGQLKLPDFHLPVKAYPAVVVSRTSPLCQIHAGCGEPIEYQKHCPIHGRVPAAEIAKAYPYAAGNRLPLQESDLARLAPADEKTIALEQFVTPDPFDWTLFSGRSYYLAPAHPAAGLPFQAFTAALEKAKVWGVGQMVLSGRRQLLAVSACDQQLLLYLLHWPAQRRGCPAFPSVANADALPLVRALEKTIGKAKGPVRWEQYADDWDQRLSSLVQSMVAALTAPFAKKKPSRRRATPGRTRPAASK</sequence>
<feature type="region of interest" description="Disordered" evidence="2">
    <location>
        <begin position="1"/>
        <end position="26"/>
    </location>
</feature>
<keyword evidence="1" id="KW-0238">DNA-binding</keyword>
<keyword evidence="5" id="KW-1185">Reference proteome</keyword>
<dbReference type="KEGG" id="lcre:Pla8534_00760"/>
<evidence type="ECO:0000313" key="5">
    <source>
        <dbReference type="Proteomes" id="UP000317648"/>
    </source>
</evidence>
<feature type="compositionally biased region" description="Basic residues" evidence="2">
    <location>
        <begin position="1"/>
        <end position="12"/>
    </location>
</feature>
<dbReference type="GO" id="GO:0003690">
    <property type="term" value="F:double-stranded DNA binding"/>
    <property type="evidence" value="ECO:0007669"/>
    <property type="project" value="TreeGrafter"/>
</dbReference>
<dbReference type="AlphaFoldDB" id="A0A518DKH6"/>
<dbReference type="RefSeq" id="WP_145048194.1">
    <property type="nucleotide sequence ID" value="NZ_CP036433.1"/>
</dbReference>
<dbReference type="SMART" id="SM00559">
    <property type="entry name" value="Ku78"/>
    <property type="match status" value="1"/>
</dbReference>
<dbReference type="PANTHER" id="PTHR41251">
    <property type="entry name" value="NON-HOMOLOGOUS END JOINING PROTEIN KU"/>
    <property type="match status" value="1"/>
</dbReference>
<protein>
    <submittedName>
        <fullName evidence="4">Putative DNA repair protein YkoV</fullName>
    </submittedName>
</protein>
<dbReference type="Gene3D" id="2.40.290.10">
    <property type="match status" value="1"/>
</dbReference>